<feature type="region of interest" description="Disordered" evidence="2">
    <location>
        <begin position="1"/>
        <end position="34"/>
    </location>
</feature>
<gene>
    <name evidence="4" type="ORF">QBC36DRAFT_169502</name>
</gene>
<dbReference type="Proteomes" id="UP001302321">
    <property type="component" value="Unassembled WGS sequence"/>
</dbReference>
<feature type="domain" description="C2H2-type" evidence="3">
    <location>
        <begin position="57"/>
        <end position="88"/>
    </location>
</feature>
<keyword evidence="1" id="KW-0479">Metal-binding</keyword>
<keyword evidence="1" id="KW-0863">Zinc-finger</keyword>
<feature type="region of interest" description="Disordered" evidence="2">
    <location>
        <begin position="263"/>
        <end position="311"/>
    </location>
</feature>
<feature type="compositionally biased region" description="Polar residues" evidence="2">
    <location>
        <begin position="263"/>
        <end position="273"/>
    </location>
</feature>
<keyword evidence="1" id="KW-0862">Zinc</keyword>
<feature type="non-terminal residue" evidence="4">
    <location>
        <position position="1"/>
    </location>
</feature>
<reference evidence="4" key="2">
    <citation type="submission" date="2023-05" db="EMBL/GenBank/DDBJ databases">
        <authorList>
            <consortium name="Lawrence Berkeley National Laboratory"/>
            <person name="Steindorff A."/>
            <person name="Hensen N."/>
            <person name="Bonometti L."/>
            <person name="Westerberg I."/>
            <person name="Brannstrom I.O."/>
            <person name="Guillou S."/>
            <person name="Cros-Aarteil S."/>
            <person name="Calhoun S."/>
            <person name="Haridas S."/>
            <person name="Kuo A."/>
            <person name="Mondo S."/>
            <person name="Pangilinan J."/>
            <person name="Riley R."/>
            <person name="Labutti K."/>
            <person name="Andreopoulos B."/>
            <person name="Lipzen A."/>
            <person name="Chen C."/>
            <person name="Yanf M."/>
            <person name="Daum C."/>
            <person name="Ng V."/>
            <person name="Clum A."/>
            <person name="Ohm R."/>
            <person name="Martin F."/>
            <person name="Silar P."/>
            <person name="Natvig D."/>
            <person name="Lalanne C."/>
            <person name="Gautier V."/>
            <person name="Ament-Velasquez S.L."/>
            <person name="Kruys A."/>
            <person name="Hutchinson M.I."/>
            <person name="Powell A.J."/>
            <person name="Barry K."/>
            <person name="Miller A.N."/>
            <person name="Grigoriev I.V."/>
            <person name="Debuchy R."/>
            <person name="Gladieux P."/>
            <person name="Thoren M.H."/>
            <person name="Johannesson H."/>
        </authorList>
    </citation>
    <scope>NUCLEOTIDE SEQUENCE</scope>
    <source>
        <strain evidence="4">CBS 892.96</strain>
    </source>
</reference>
<evidence type="ECO:0000259" key="3">
    <source>
        <dbReference type="PROSITE" id="PS50157"/>
    </source>
</evidence>
<dbReference type="InterPro" id="IPR013087">
    <property type="entry name" value="Znf_C2H2_type"/>
</dbReference>
<organism evidence="4 5">
    <name type="scientific">Triangularia setosa</name>
    <dbReference type="NCBI Taxonomy" id="2587417"/>
    <lineage>
        <taxon>Eukaryota</taxon>
        <taxon>Fungi</taxon>
        <taxon>Dikarya</taxon>
        <taxon>Ascomycota</taxon>
        <taxon>Pezizomycotina</taxon>
        <taxon>Sordariomycetes</taxon>
        <taxon>Sordariomycetidae</taxon>
        <taxon>Sordariales</taxon>
        <taxon>Podosporaceae</taxon>
        <taxon>Triangularia</taxon>
    </lineage>
</organism>
<evidence type="ECO:0000313" key="4">
    <source>
        <dbReference type="EMBL" id="KAK4172440.1"/>
    </source>
</evidence>
<proteinExistence type="predicted"/>
<accession>A0AAN6VZB4</accession>
<dbReference type="AlphaFoldDB" id="A0AAN6VZB4"/>
<feature type="compositionally biased region" description="Acidic residues" evidence="2">
    <location>
        <begin position="1"/>
        <end position="15"/>
    </location>
</feature>
<dbReference type="PROSITE" id="PS50157">
    <property type="entry name" value="ZINC_FINGER_C2H2_2"/>
    <property type="match status" value="1"/>
</dbReference>
<evidence type="ECO:0000256" key="1">
    <source>
        <dbReference type="PROSITE-ProRule" id="PRU00042"/>
    </source>
</evidence>
<dbReference type="EMBL" id="MU866425">
    <property type="protein sequence ID" value="KAK4172440.1"/>
    <property type="molecule type" value="Genomic_DNA"/>
</dbReference>
<protein>
    <recommendedName>
        <fullName evidence="3">C2H2-type domain-containing protein</fullName>
    </recommendedName>
</protein>
<evidence type="ECO:0000313" key="5">
    <source>
        <dbReference type="Proteomes" id="UP001302321"/>
    </source>
</evidence>
<dbReference type="GO" id="GO:0008270">
    <property type="term" value="F:zinc ion binding"/>
    <property type="evidence" value="ECO:0007669"/>
    <property type="project" value="UniProtKB-KW"/>
</dbReference>
<reference evidence="4" key="1">
    <citation type="journal article" date="2023" name="Mol. Phylogenet. Evol.">
        <title>Genome-scale phylogeny and comparative genomics of the fungal order Sordariales.</title>
        <authorList>
            <person name="Hensen N."/>
            <person name="Bonometti L."/>
            <person name="Westerberg I."/>
            <person name="Brannstrom I.O."/>
            <person name="Guillou S."/>
            <person name="Cros-Aarteil S."/>
            <person name="Calhoun S."/>
            <person name="Haridas S."/>
            <person name="Kuo A."/>
            <person name="Mondo S."/>
            <person name="Pangilinan J."/>
            <person name="Riley R."/>
            <person name="LaButti K."/>
            <person name="Andreopoulos B."/>
            <person name="Lipzen A."/>
            <person name="Chen C."/>
            <person name="Yan M."/>
            <person name="Daum C."/>
            <person name="Ng V."/>
            <person name="Clum A."/>
            <person name="Steindorff A."/>
            <person name="Ohm R.A."/>
            <person name="Martin F."/>
            <person name="Silar P."/>
            <person name="Natvig D.O."/>
            <person name="Lalanne C."/>
            <person name="Gautier V."/>
            <person name="Ament-Velasquez S.L."/>
            <person name="Kruys A."/>
            <person name="Hutchinson M.I."/>
            <person name="Powell A.J."/>
            <person name="Barry K."/>
            <person name="Miller A.N."/>
            <person name="Grigoriev I.V."/>
            <person name="Debuchy R."/>
            <person name="Gladieux P."/>
            <person name="Hiltunen Thoren M."/>
            <person name="Johannesson H."/>
        </authorList>
    </citation>
    <scope>NUCLEOTIDE SEQUENCE</scope>
    <source>
        <strain evidence="4">CBS 892.96</strain>
    </source>
</reference>
<feature type="compositionally biased region" description="Low complexity" evidence="2">
    <location>
        <begin position="302"/>
        <end position="311"/>
    </location>
</feature>
<name>A0AAN6VZB4_9PEZI</name>
<evidence type="ECO:0000256" key="2">
    <source>
        <dbReference type="SAM" id="MobiDB-lite"/>
    </source>
</evidence>
<dbReference type="Gene3D" id="3.30.160.60">
    <property type="entry name" value="Classic Zinc Finger"/>
    <property type="match status" value="1"/>
</dbReference>
<feature type="non-terminal residue" evidence="4">
    <location>
        <position position="319"/>
    </location>
</feature>
<sequence>GQADEDLNGEDYDSDETVKGPNGQHGAPNNHAGFVQRPIPAEWTTYDSDDDPIALIFKCSFCPKGKPPFTRRNNLRKHQRLVHLRPRRSLRQYWDIRVPQRRAKREAIRRSDLNLAVQKQQQRLSRRQQKTHQQMQNRQQMPVALASQQNSLPPAGNYLQNLRQNQENLFQEPVRHANIRQQMPSHHAIPLLAGRPSGLEWMNHQNNLLRRANAAALGDVLTGTINPGQQVPLPSMDSYPGAQFGHNENSVDVETFGFNHLTLDSAQGPSQQDPLRPDRQLGNHSQLHHDGRSARGNHPTQGNQVNEGNNVGAVVYKHL</sequence>
<keyword evidence="5" id="KW-1185">Reference proteome</keyword>
<feature type="compositionally biased region" description="Polar residues" evidence="2">
    <location>
        <begin position="131"/>
        <end position="142"/>
    </location>
</feature>
<feature type="region of interest" description="Disordered" evidence="2">
    <location>
        <begin position="117"/>
        <end position="142"/>
    </location>
</feature>
<comment type="caution">
    <text evidence="4">The sequence shown here is derived from an EMBL/GenBank/DDBJ whole genome shotgun (WGS) entry which is preliminary data.</text>
</comment>
<feature type="compositionally biased region" description="Basic and acidic residues" evidence="2">
    <location>
        <begin position="275"/>
        <end position="293"/>
    </location>
</feature>